<feature type="domain" description="Mur ligase N-terminal catalytic" evidence="15">
    <location>
        <begin position="14"/>
        <end position="113"/>
    </location>
</feature>
<feature type="domain" description="Mur ligase central" evidence="17">
    <location>
        <begin position="117"/>
        <end position="296"/>
    </location>
</feature>
<keyword evidence="10 14" id="KW-0573">Peptidoglycan synthesis</keyword>
<dbReference type="KEGG" id="bsto:C0V70_00385"/>
<dbReference type="OrthoDB" id="5287829at2"/>
<dbReference type="Gene3D" id="3.90.190.20">
    <property type="entry name" value="Mur ligase, C-terminal domain"/>
    <property type="match status" value="1"/>
</dbReference>
<comment type="subcellular location">
    <subcellularLocation>
        <location evidence="1 14">Cytoplasm</location>
    </subcellularLocation>
</comment>
<keyword evidence="8 14" id="KW-0067">ATP-binding</keyword>
<dbReference type="EC" id="6.3.2.8" evidence="3 14"/>
<evidence type="ECO:0000259" key="17">
    <source>
        <dbReference type="Pfam" id="PF08245"/>
    </source>
</evidence>
<feature type="domain" description="Mur ligase C-terminal" evidence="16">
    <location>
        <begin position="318"/>
        <end position="449"/>
    </location>
</feature>
<comment type="pathway">
    <text evidence="2 14">Cell wall biogenesis; peptidoglycan biosynthesis.</text>
</comment>
<dbReference type="AlphaFoldDB" id="A0A2K9NNF1"/>
<evidence type="ECO:0000256" key="1">
    <source>
        <dbReference type="ARBA" id="ARBA00004496"/>
    </source>
</evidence>
<evidence type="ECO:0000256" key="6">
    <source>
        <dbReference type="ARBA" id="ARBA00022618"/>
    </source>
</evidence>
<dbReference type="GO" id="GO:0005737">
    <property type="term" value="C:cytoplasm"/>
    <property type="evidence" value="ECO:0007669"/>
    <property type="project" value="UniProtKB-SubCell"/>
</dbReference>
<keyword evidence="7 14" id="KW-0547">Nucleotide-binding</keyword>
<evidence type="ECO:0000256" key="4">
    <source>
        <dbReference type="ARBA" id="ARBA00022490"/>
    </source>
</evidence>
<protein>
    <recommendedName>
        <fullName evidence="3 14">UDP-N-acetylmuramate--L-alanine ligase</fullName>
        <ecNumber evidence="3 14">6.3.2.8</ecNumber>
    </recommendedName>
    <alternativeName>
        <fullName evidence="14">UDP-N-acetylmuramoyl-L-alanine synthetase</fullName>
    </alternativeName>
</protein>
<dbReference type="PANTHER" id="PTHR43445:SF3">
    <property type="entry name" value="UDP-N-ACETYLMURAMATE--L-ALANINE LIGASE"/>
    <property type="match status" value="1"/>
</dbReference>
<dbReference type="NCBIfam" id="TIGR01082">
    <property type="entry name" value="murC"/>
    <property type="match status" value="1"/>
</dbReference>
<sequence length="462" mass="51439">MFRNHSALKPNHAKIHFVGIGGIGMSGIAEVLLSLGYKVSGSDVAESANVKKLRKMGAEVHIGHKAENLNDVTVVVHTSAVNETNPEMVRARAEGIPIIRRAEMLAELMRLKYSLAVAGTHGKTTTTSFLATILQECKLDPTYIIGGIVKNLDGHAKVGQSDYLVAEADESDGSFLLLTPVMSVITNIDNDHMDHYGTEENLFRAFVEFANKIPFYGVVALNAHDEKLMKLKAEMKRPAVTFGIEIPADFEARNIEFGHFDTSFDVYYKGEKQERFKINLPGRHNILNSLGATALAFHMGLSFKDIAKAVCKLEGVGRRFQLLHKEGSFEVVDDYGHHPTEIASTLRIVKDTRADYKKIVIFEPHRYTRTRDCWDQFLHCFNDADQLYLLPIYAASENPLDGISTERLIEDINRLHPNFAKKIENVEKLPEVIESHKGDKTIVVTLGAGSIGKVARKWAGVE</sequence>
<dbReference type="InterPro" id="IPR036565">
    <property type="entry name" value="Mur-like_cat_sf"/>
</dbReference>
<keyword evidence="19" id="KW-1185">Reference proteome</keyword>
<evidence type="ECO:0000313" key="18">
    <source>
        <dbReference type="EMBL" id="AUN96585.1"/>
    </source>
</evidence>
<keyword evidence="12 14" id="KW-0961">Cell wall biogenesis/degradation</keyword>
<dbReference type="EMBL" id="CP025704">
    <property type="protein sequence ID" value="AUN96585.1"/>
    <property type="molecule type" value="Genomic_DNA"/>
</dbReference>
<dbReference type="Gene3D" id="3.40.1190.10">
    <property type="entry name" value="Mur-like, catalytic domain"/>
    <property type="match status" value="1"/>
</dbReference>
<evidence type="ECO:0000256" key="7">
    <source>
        <dbReference type="ARBA" id="ARBA00022741"/>
    </source>
</evidence>
<name>A0A2K9NNF1_BACTC</name>
<dbReference type="SUPFAM" id="SSF53244">
    <property type="entry name" value="MurD-like peptide ligases, peptide-binding domain"/>
    <property type="match status" value="1"/>
</dbReference>
<evidence type="ECO:0000256" key="9">
    <source>
        <dbReference type="ARBA" id="ARBA00022960"/>
    </source>
</evidence>
<comment type="catalytic activity">
    <reaction evidence="13 14">
        <text>UDP-N-acetyl-alpha-D-muramate + L-alanine + ATP = UDP-N-acetyl-alpha-D-muramoyl-L-alanine + ADP + phosphate + H(+)</text>
        <dbReference type="Rhea" id="RHEA:23372"/>
        <dbReference type="ChEBI" id="CHEBI:15378"/>
        <dbReference type="ChEBI" id="CHEBI:30616"/>
        <dbReference type="ChEBI" id="CHEBI:43474"/>
        <dbReference type="ChEBI" id="CHEBI:57972"/>
        <dbReference type="ChEBI" id="CHEBI:70757"/>
        <dbReference type="ChEBI" id="CHEBI:83898"/>
        <dbReference type="ChEBI" id="CHEBI:456216"/>
        <dbReference type="EC" id="6.3.2.8"/>
    </reaction>
</comment>
<reference evidence="18 19" key="1">
    <citation type="submission" date="2018-01" db="EMBL/GenBank/DDBJ databases">
        <title>Complete genome sequence of Bacteriovorax stolpii DSM12778.</title>
        <authorList>
            <person name="Tang B."/>
            <person name="Chang J."/>
        </authorList>
    </citation>
    <scope>NUCLEOTIDE SEQUENCE [LARGE SCALE GENOMIC DNA]</scope>
    <source>
        <strain evidence="18 19">DSM 12778</strain>
    </source>
</reference>
<proteinExistence type="inferred from homology"/>
<dbReference type="InterPro" id="IPR036615">
    <property type="entry name" value="Mur_ligase_C_dom_sf"/>
</dbReference>
<dbReference type="RefSeq" id="WP_102241880.1">
    <property type="nucleotide sequence ID" value="NZ_CP025704.1"/>
</dbReference>
<feature type="binding site" evidence="14">
    <location>
        <begin position="119"/>
        <end position="125"/>
    </location>
    <ligand>
        <name>ATP</name>
        <dbReference type="ChEBI" id="CHEBI:30616"/>
    </ligand>
</feature>
<evidence type="ECO:0000256" key="13">
    <source>
        <dbReference type="ARBA" id="ARBA00047833"/>
    </source>
</evidence>
<accession>A0A2K9NNF1</accession>
<evidence type="ECO:0000256" key="12">
    <source>
        <dbReference type="ARBA" id="ARBA00023316"/>
    </source>
</evidence>
<evidence type="ECO:0000256" key="3">
    <source>
        <dbReference type="ARBA" id="ARBA00012211"/>
    </source>
</evidence>
<dbReference type="GO" id="GO:0051301">
    <property type="term" value="P:cell division"/>
    <property type="evidence" value="ECO:0007669"/>
    <property type="project" value="UniProtKB-KW"/>
</dbReference>
<evidence type="ECO:0000259" key="15">
    <source>
        <dbReference type="Pfam" id="PF01225"/>
    </source>
</evidence>
<evidence type="ECO:0000256" key="8">
    <source>
        <dbReference type="ARBA" id="ARBA00022840"/>
    </source>
</evidence>
<dbReference type="SUPFAM" id="SSF53623">
    <property type="entry name" value="MurD-like peptide ligases, catalytic domain"/>
    <property type="match status" value="1"/>
</dbReference>
<keyword evidence="9 14" id="KW-0133">Cell shape</keyword>
<dbReference type="Pfam" id="PF08245">
    <property type="entry name" value="Mur_ligase_M"/>
    <property type="match status" value="1"/>
</dbReference>
<comment type="similarity">
    <text evidence="14">Belongs to the MurCDEF family.</text>
</comment>
<dbReference type="HAMAP" id="MF_00046">
    <property type="entry name" value="MurC"/>
    <property type="match status" value="1"/>
</dbReference>
<comment type="function">
    <text evidence="14">Cell wall formation.</text>
</comment>
<dbReference type="GO" id="GO:0005524">
    <property type="term" value="F:ATP binding"/>
    <property type="evidence" value="ECO:0007669"/>
    <property type="project" value="UniProtKB-UniRule"/>
</dbReference>
<dbReference type="PANTHER" id="PTHR43445">
    <property type="entry name" value="UDP-N-ACETYLMURAMATE--L-ALANINE LIGASE-RELATED"/>
    <property type="match status" value="1"/>
</dbReference>
<keyword evidence="4 14" id="KW-0963">Cytoplasm</keyword>
<evidence type="ECO:0000313" key="19">
    <source>
        <dbReference type="Proteomes" id="UP000235584"/>
    </source>
</evidence>
<evidence type="ECO:0000256" key="10">
    <source>
        <dbReference type="ARBA" id="ARBA00022984"/>
    </source>
</evidence>
<dbReference type="InterPro" id="IPR005758">
    <property type="entry name" value="UDP-N-AcMur_Ala_ligase_MurC"/>
</dbReference>
<dbReference type="InterPro" id="IPR004101">
    <property type="entry name" value="Mur_ligase_C"/>
</dbReference>
<evidence type="ECO:0000256" key="14">
    <source>
        <dbReference type="HAMAP-Rule" id="MF_00046"/>
    </source>
</evidence>
<dbReference type="GO" id="GO:0008763">
    <property type="term" value="F:UDP-N-acetylmuramate-L-alanine ligase activity"/>
    <property type="evidence" value="ECO:0007669"/>
    <property type="project" value="UniProtKB-UniRule"/>
</dbReference>
<evidence type="ECO:0000256" key="2">
    <source>
        <dbReference type="ARBA" id="ARBA00004752"/>
    </source>
</evidence>
<gene>
    <name evidence="14" type="primary">murC</name>
    <name evidence="18" type="ORF">C0V70_00385</name>
</gene>
<dbReference type="UniPathway" id="UPA00219"/>
<dbReference type="Pfam" id="PF01225">
    <property type="entry name" value="Mur_ligase"/>
    <property type="match status" value="1"/>
</dbReference>
<dbReference type="InterPro" id="IPR050061">
    <property type="entry name" value="MurCDEF_pg_biosynth"/>
</dbReference>
<dbReference type="Gene3D" id="3.40.50.720">
    <property type="entry name" value="NAD(P)-binding Rossmann-like Domain"/>
    <property type="match status" value="1"/>
</dbReference>
<evidence type="ECO:0000259" key="16">
    <source>
        <dbReference type="Pfam" id="PF02875"/>
    </source>
</evidence>
<dbReference type="GO" id="GO:0009252">
    <property type="term" value="P:peptidoglycan biosynthetic process"/>
    <property type="evidence" value="ECO:0007669"/>
    <property type="project" value="UniProtKB-UniRule"/>
</dbReference>
<evidence type="ECO:0000256" key="5">
    <source>
        <dbReference type="ARBA" id="ARBA00022598"/>
    </source>
</evidence>
<evidence type="ECO:0000256" key="11">
    <source>
        <dbReference type="ARBA" id="ARBA00023306"/>
    </source>
</evidence>
<dbReference type="SUPFAM" id="SSF51984">
    <property type="entry name" value="MurCD N-terminal domain"/>
    <property type="match status" value="1"/>
</dbReference>
<dbReference type="InterPro" id="IPR013221">
    <property type="entry name" value="Mur_ligase_cen"/>
</dbReference>
<keyword evidence="5 14" id="KW-0436">Ligase</keyword>
<dbReference type="GO" id="GO:0008360">
    <property type="term" value="P:regulation of cell shape"/>
    <property type="evidence" value="ECO:0007669"/>
    <property type="project" value="UniProtKB-KW"/>
</dbReference>
<keyword evidence="11 14" id="KW-0131">Cell cycle</keyword>
<keyword evidence="6 14" id="KW-0132">Cell division</keyword>
<dbReference type="Pfam" id="PF02875">
    <property type="entry name" value="Mur_ligase_C"/>
    <property type="match status" value="1"/>
</dbReference>
<organism evidence="18 19">
    <name type="scientific">Bacteriovorax stolpii</name>
    <name type="common">Bdellovibrio stolpii</name>
    <dbReference type="NCBI Taxonomy" id="960"/>
    <lineage>
        <taxon>Bacteria</taxon>
        <taxon>Pseudomonadati</taxon>
        <taxon>Bdellovibrionota</taxon>
        <taxon>Bacteriovoracia</taxon>
        <taxon>Bacteriovoracales</taxon>
        <taxon>Bacteriovoracaceae</taxon>
        <taxon>Bacteriovorax</taxon>
    </lineage>
</organism>
<dbReference type="GO" id="GO:0071555">
    <property type="term" value="P:cell wall organization"/>
    <property type="evidence" value="ECO:0007669"/>
    <property type="project" value="UniProtKB-KW"/>
</dbReference>
<dbReference type="Proteomes" id="UP000235584">
    <property type="component" value="Chromosome"/>
</dbReference>
<dbReference type="InterPro" id="IPR000713">
    <property type="entry name" value="Mur_ligase_N"/>
</dbReference>